<comment type="similarity">
    <text evidence="2 8">Belongs to the 4-toluene sulfonate uptake permease (TSUP) (TC 2.A.102) family.</text>
</comment>
<evidence type="ECO:0000256" key="7">
    <source>
        <dbReference type="ARBA" id="ARBA00023136"/>
    </source>
</evidence>
<name>A0A0R1ZJR4_9LACO</name>
<evidence type="ECO:0000256" key="8">
    <source>
        <dbReference type="RuleBase" id="RU363041"/>
    </source>
</evidence>
<dbReference type="RefSeq" id="WP_054677950.1">
    <property type="nucleotide sequence ID" value="NZ_AYYO01000030.1"/>
</dbReference>
<dbReference type="OrthoDB" id="2329556at2"/>
<evidence type="ECO:0000256" key="1">
    <source>
        <dbReference type="ARBA" id="ARBA00004651"/>
    </source>
</evidence>
<evidence type="ECO:0000256" key="2">
    <source>
        <dbReference type="ARBA" id="ARBA00009142"/>
    </source>
</evidence>
<keyword evidence="3" id="KW-0813">Transport</keyword>
<feature type="transmembrane region" description="Helical" evidence="8">
    <location>
        <begin position="100"/>
        <end position="119"/>
    </location>
</feature>
<dbReference type="PANTHER" id="PTHR30269:SF0">
    <property type="entry name" value="MEMBRANE TRANSPORTER PROTEIN YFCA-RELATED"/>
    <property type="match status" value="1"/>
</dbReference>
<evidence type="ECO:0000256" key="6">
    <source>
        <dbReference type="ARBA" id="ARBA00022989"/>
    </source>
</evidence>
<proteinExistence type="inferred from homology"/>
<organism evidence="9 10">
    <name type="scientific">Lacticaseibacillus sharpeae JCM 1186 = DSM 20505</name>
    <dbReference type="NCBI Taxonomy" id="1291052"/>
    <lineage>
        <taxon>Bacteria</taxon>
        <taxon>Bacillati</taxon>
        <taxon>Bacillota</taxon>
        <taxon>Bacilli</taxon>
        <taxon>Lactobacillales</taxon>
        <taxon>Lactobacillaceae</taxon>
        <taxon>Lacticaseibacillus</taxon>
    </lineage>
</organism>
<gene>
    <name evidence="9" type="ORF">FC18_GL001626</name>
</gene>
<feature type="transmembrane region" description="Helical" evidence="8">
    <location>
        <begin position="76"/>
        <end position="94"/>
    </location>
</feature>
<dbReference type="STRING" id="1291052.FC18_GL001626"/>
<keyword evidence="4 8" id="KW-1003">Cell membrane</keyword>
<evidence type="ECO:0000313" key="9">
    <source>
        <dbReference type="EMBL" id="KRM55176.1"/>
    </source>
</evidence>
<dbReference type="GO" id="GO:0005886">
    <property type="term" value="C:plasma membrane"/>
    <property type="evidence" value="ECO:0007669"/>
    <property type="project" value="UniProtKB-SubCell"/>
</dbReference>
<dbReference type="Proteomes" id="UP000051679">
    <property type="component" value="Unassembled WGS sequence"/>
</dbReference>
<comment type="subcellular location">
    <subcellularLocation>
        <location evidence="1 8">Cell membrane</location>
        <topology evidence="1 8">Multi-pass membrane protein</topology>
    </subcellularLocation>
</comment>
<sequence length="254" mass="27014">MHSLLIIIYLLVAGVASGLTSSMAGMGSIFSYPVLLSLGVPPVNADVTNTAALIFTGVGAGASSTKELRHEPRMTLQVALTSLVGGIVGSYILVKAPASSFEKVVPFIIAFAGILMVVANRRPVQARAHVLTGWQQFGRLVAIFGVGLYIGYFGASAGIILLALLSVTNNLPFPVNNAIKNFSSLLTNIISLIIYAFNTKVYWQYVLPLGIGFFIGGYIGPIWFRHIPARLLRSAIAIGAFVLAGYLFVTAYFG</sequence>
<feature type="transmembrane region" description="Helical" evidence="8">
    <location>
        <begin position="140"/>
        <end position="166"/>
    </location>
</feature>
<dbReference type="PATRIC" id="fig|1291052.5.peg.1656"/>
<dbReference type="PANTHER" id="PTHR30269">
    <property type="entry name" value="TRANSMEMBRANE PROTEIN YFCA"/>
    <property type="match status" value="1"/>
</dbReference>
<evidence type="ECO:0000313" key="10">
    <source>
        <dbReference type="Proteomes" id="UP000051679"/>
    </source>
</evidence>
<feature type="transmembrane region" description="Helical" evidence="8">
    <location>
        <begin position="230"/>
        <end position="253"/>
    </location>
</feature>
<dbReference type="InterPro" id="IPR052017">
    <property type="entry name" value="TSUP"/>
</dbReference>
<accession>A0A0R1ZJR4</accession>
<dbReference type="AlphaFoldDB" id="A0A0R1ZJR4"/>
<dbReference type="EMBL" id="AYYO01000030">
    <property type="protein sequence ID" value="KRM55176.1"/>
    <property type="molecule type" value="Genomic_DNA"/>
</dbReference>
<reference evidence="9 10" key="1">
    <citation type="journal article" date="2015" name="Genome Announc.">
        <title>Expanding the biotechnology potential of lactobacilli through comparative genomics of 213 strains and associated genera.</title>
        <authorList>
            <person name="Sun Z."/>
            <person name="Harris H.M."/>
            <person name="McCann A."/>
            <person name="Guo C."/>
            <person name="Argimon S."/>
            <person name="Zhang W."/>
            <person name="Yang X."/>
            <person name="Jeffery I.B."/>
            <person name="Cooney J.C."/>
            <person name="Kagawa T.F."/>
            <person name="Liu W."/>
            <person name="Song Y."/>
            <person name="Salvetti E."/>
            <person name="Wrobel A."/>
            <person name="Rasinkangas P."/>
            <person name="Parkhill J."/>
            <person name="Rea M.C."/>
            <person name="O'Sullivan O."/>
            <person name="Ritari J."/>
            <person name="Douillard F.P."/>
            <person name="Paul Ross R."/>
            <person name="Yang R."/>
            <person name="Briner A.E."/>
            <person name="Felis G.E."/>
            <person name="de Vos W.M."/>
            <person name="Barrangou R."/>
            <person name="Klaenhammer T.R."/>
            <person name="Caufield P.W."/>
            <person name="Cui Y."/>
            <person name="Zhang H."/>
            <person name="O'Toole P.W."/>
        </authorList>
    </citation>
    <scope>NUCLEOTIDE SEQUENCE [LARGE SCALE GENOMIC DNA]</scope>
    <source>
        <strain evidence="9 10">DSM 20505</strain>
    </source>
</reference>
<keyword evidence="6 8" id="KW-1133">Transmembrane helix</keyword>
<evidence type="ECO:0000256" key="5">
    <source>
        <dbReference type="ARBA" id="ARBA00022692"/>
    </source>
</evidence>
<evidence type="ECO:0000256" key="3">
    <source>
        <dbReference type="ARBA" id="ARBA00022448"/>
    </source>
</evidence>
<keyword evidence="5 8" id="KW-0812">Transmembrane</keyword>
<keyword evidence="7 8" id="KW-0472">Membrane</keyword>
<feature type="transmembrane region" description="Helical" evidence="8">
    <location>
        <begin position="47"/>
        <end position="64"/>
    </location>
</feature>
<protein>
    <recommendedName>
        <fullName evidence="8">Probable membrane transporter protein</fullName>
    </recommendedName>
</protein>
<feature type="transmembrane region" description="Helical" evidence="8">
    <location>
        <begin position="205"/>
        <end position="224"/>
    </location>
</feature>
<keyword evidence="10" id="KW-1185">Reference proteome</keyword>
<evidence type="ECO:0000256" key="4">
    <source>
        <dbReference type="ARBA" id="ARBA00022475"/>
    </source>
</evidence>
<dbReference type="InterPro" id="IPR002781">
    <property type="entry name" value="TM_pro_TauE-like"/>
</dbReference>
<dbReference type="Pfam" id="PF01925">
    <property type="entry name" value="TauE"/>
    <property type="match status" value="1"/>
</dbReference>
<comment type="caution">
    <text evidence="9">The sequence shown here is derived from an EMBL/GenBank/DDBJ whole genome shotgun (WGS) entry which is preliminary data.</text>
</comment>